<dbReference type="PATRIC" id="fig|727.582.peg.1156"/>
<gene>
    <name evidence="1" type="ORF">NTHI1209_01259</name>
</gene>
<comment type="caution">
    <text evidence="1">The sequence shown here is derived from an EMBL/GenBank/DDBJ whole genome shotgun (WGS) entry which is preliminary data.</text>
</comment>
<name>A0A158SXQ8_HAEIF</name>
<sequence>MYFTVAFFIALNPARLGELFITPKNKRNRMIRNSRWTPEVPRPTLNDEHLFVAFLKEWVEKEYKDEVNSDKKYFGDEEFDIEDFGIYQSILKEWSGDNEDTAENLIKWQGWDYRQAKEFEEKNLEYDFDKENNRLSKQWVTDNVYTLPFSVGSRVKWGLKEGIIMEDKNNNYLPFGKVCVLTDKQAAENKKWQAQGISSRHGGYIVNWESLELIEEKQ</sequence>
<organism evidence="1 2">
    <name type="scientific">Haemophilus influenzae</name>
    <dbReference type="NCBI Taxonomy" id="727"/>
    <lineage>
        <taxon>Bacteria</taxon>
        <taxon>Pseudomonadati</taxon>
        <taxon>Pseudomonadota</taxon>
        <taxon>Gammaproteobacteria</taxon>
        <taxon>Pasteurellales</taxon>
        <taxon>Pasteurellaceae</taxon>
        <taxon>Haemophilus</taxon>
    </lineage>
</organism>
<evidence type="ECO:0000313" key="1">
    <source>
        <dbReference type="EMBL" id="KIS35652.1"/>
    </source>
</evidence>
<protein>
    <submittedName>
        <fullName evidence="1">Uncharacterized protein</fullName>
    </submittedName>
</protein>
<reference evidence="1 2" key="1">
    <citation type="submission" date="2014-05" db="EMBL/GenBank/DDBJ databases">
        <title>Methylome analysis of the phasevarions of Haemophilus influenzae.</title>
        <authorList>
            <person name="Atack J.M."/>
            <person name="Fox K.L."/>
            <person name="Power P.M."/>
            <person name="Clark T."/>
            <person name="Jurcisek J."/>
            <person name="Korlach J."/>
            <person name="Bakaletz L.O."/>
            <person name="Jennings M.P."/>
        </authorList>
    </citation>
    <scope>NUCLEOTIDE SEQUENCE [LARGE SCALE GENOMIC DNA]</scope>
    <source>
        <strain evidence="1 2">1209</strain>
    </source>
</reference>
<dbReference type="AlphaFoldDB" id="A0A158SXQ8"/>
<evidence type="ECO:0000313" key="2">
    <source>
        <dbReference type="Proteomes" id="UP000050700"/>
    </source>
</evidence>
<dbReference type="EMBL" id="JMQP01000002">
    <property type="protein sequence ID" value="KIS35652.1"/>
    <property type="molecule type" value="Genomic_DNA"/>
</dbReference>
<accession>A0A158SXQ8</accession>
<dbReference type="Proteomes" id="UP000050700">
    <property type="component" value="Unassembled WGS sequence"/>
</dbReference>
<proteinExistence type="predicted"/>